<reference evidence="8" key="1">
    <citation type="submission" date="2025-08" db="UniProtKB">
        <authorList>
            <consortium name="RefSeq"/>
        </authorList>
    </citation>
    <scope>IDENTIFICATION</scope>
    <source>
        <tissue evidence="8">Total insect</tissue>
    </source>
</reference>
<evidence type="ECO:0000256" key="2">
    <source>
        <dbReference type="ARBA" id="ARBA00023054"/>
    </source>
</evidence>
<feature type="domain" description="Cwf19-like protein C-terminal" evidence="5">
    <location>
        <begin position="767"/>
        <end position="861"/>
    </location>
</feature>
<feature type="compositionally biased region" description="Basic and acidic residues" evidence="4">
    <location>
        <begin position="382"/>
        <end position="392"/>
    </location>
</feature>
<dbReference type="InterPro" id="IPR006767">
    <property type="entry name" value="Cwf19-like_C_dom-2"/>
</dbReference>
<accession>A0A6P9AFE6</accession>
<dbReference type="PANTHER" id="PTHR12072:SF5">
    <property type="entry name" value="CWF19-LIKE PROTEIN 2"/>
    <property type="match status" value="1"/>
</dbReference>
<dbReference type="FunCoup" id="A0A6P9AFE6">
    <property type="interactions" value="1858"/>
</dbReference>
<dbReference type="InParanoid" id="A0A6P9AFE6"/>
<evidence type="ECO:0000259" key="6">
    <source>
        <dbReference type="Pfam" id="PF04677"/>
    </source>
</evidence>
<feature type="domain" description="Cwf19-like C-terminal" evidence="6">
    <location>
        <begin position="635"/>
        <end position="758"/>
    </location>
</feature>
<dbReference type="GeneID" id="117654117"/>
<evidence type="ECO:0000313" key="8">
    <source>
        <dbReference type="RefSeq" id="XP_034256205.1"/>
    </source>
</evidence>
<feature type="region of interest" description="Disordered" evidence="4">
    <location>
        <begin position="151"/>
        <end position="212"/>
    </location>
</feature>
<dbReference type="Pfam" id="PF04676">
    <property type="entry name" value="CwfJ_C_2"/>
    <property type="match status" value="1"/>
</dbReference>
<evidence type="ECO:0000259" key="5">
    <source>
        <dbReference type="Pfam" id="PF04676"/>
    </source>
</evidence>
<feature type="compositionally biased region" description="Basic and acidic residues" evidence="4">
    <location>
        <begin position="339"/>
        <end position="352"/>
    </location>
</feature>
<dbReference type="InterPro" id="IPR006768">
    <property type="entry name" value="Cwf19-like_C_dom-1"/>
</dbReference>
<feature type="compositionally biased region" description="Basic and acidic residues" evidence="4">
    <location>
        <begin position="309"/>
        <end position="320"/>
    </location>
</feature>
<feature type="compositionally biased region" description="Basic and acidic residues" evidence="4">
    <location>
        <begin position="419"/>
        <end position="431"/>
    </location>
</feature>
<protein>
    <recommendedName>
        <fullName evidence="3">CWF19-like protein 2</fullName>
    </recommendedName>
</protein>
<sequence>MVLFMTNVLCMIYECVYENYNVLKTTRRTNDYSPLILTFLNAVEVAADFIMDVATRKAESKSHKKSKKEKKEKKHKKSKKSKKQKKRIRESSSSSSSSCSDESGNEWVEKAPEKEKDVKEVSTLSSSSAPERDEWMTVPSLFACVTRDQLRAAKQPTEKQKEQEAAKYMLDRPGQSGRELNPYWANGGTGLPSEKPPEPESLSLNSTTVGDQGVNWLRRALQRAKEQAEESGRSLEEIAAERWGSLAKLEELLSEAEGRKVSLSRDDKRGGNDRFSRRPGSYSKERREDHRRTNEERSDTNRGQYSSGSERRDNDRDYRRKPNFSRPDSENSSSSRHKYSGEESDARSDDRRQKARSYGDDESYDKYRQSSSEGRSRLSFKKPGESDLKSSSDYRYGQGSSGNKNWRKKDANPVSNVPKPERSTARKEKSKSPSPAQSSSSESEPESAPPIKAPEEPEVLSDHQLNELAAKLVKAEILGNDDLVAQLKKKLELARQVRAANPKLVASSSRTAKSEQEVVVLTRTDSKGFARPLQTKSAHPEPVGGRRKKEKAETHGADGQRVRYFADDDKYSLQDMFQQEKLTTVEDQNEMFTKLAGKDKRQEHDLDMDDIFSERARQKDSDGKIEARERGRAIQEHKRKEKMLDSCKWCFDGKELQRHLIVAVGAKSYVCLPPYQSLTEGHCLIIPLHHNTCSTMLDEDVWEEIQDFRKALVRMFAADDEDCVLFESAMYLNKFPHMVLQCVPLPRETGDMAPIYFKKAILECETEWSTNKKLVDLSKKDIRHSVPKGLPYFAVDFGNEGGFAHVIEEEKYFPTNFAQEIIGGMLDLDHNLWRKPRVENFDKQRRKVVDFSKKWRDFDFTKKTNQAKRMKTDNSSSSESSP</sequence>
<dbReference type="PANTHER" id="PTHR12072">
    <property type="entry name" value="CWF19, CELL CYCLE CONTROL PROTEIN"/>
    <property type="match status" value="1"/>
</dbReference>
<feature type="compositionally biased region" description="Basic and acidic residues" evidence="4">
    <location>
        <begin position="107"/>
        <end position="120"/>
    </location>
</feature>
<evidence type="ECO:0000256" key="3">
    <source>
        <dbReference type="ARBA" id="ARBA00070709"/>
    </source>
</evidence>
<name>A0A6P9AFE6_THRPL</name>
<dbReference type="FunFam" id="3.30.428.10:FF:000021">
    <property type="entry name" value="CWF19-like protein 2 homolog"/>
    <property type="match status" value="1"/>
</dbReference>
<dbReference type="RefSeq" id="XP_034256205.1">
    <property type="nucleotide sequence ID" value="XM_034400314.1"/>
</dbReference>
<dbReference type="Gene3D" id="3.30.428.10">
    <property type="entry name" value="HIT-like"/>
    <property type="match status" value="1"/>
</dbReference>
<gene>
    <name evidence="8" type="primary">LOC117654117</name>
</gene>
<dbReference type="Pfam" id="PF04677">
    <property type="entry name" value="CwfJ_C_1"/>
    <property type="match status" value="1"/>
</dbReference>
<comment type="similarity">
    <text evidence="1">Belongs to the CWF19 family.</text>
</comment>
<dbReference type="AlphaFoldDB" id="A0A6P9AFE6"/>
<dbReference type="Proteomes" id="UP000515158">
    <property type="component" value="Unplaced"/>
</dbReference>
<evidence type="ECO:0000256" key="1">
    <source>
        <dbReference type="ARBA" id="ARBA00006795"/>
    </source>
</evidence>
<feature type="region of interest" description="Disordered" evidence="4">
    <location>
        <begin position="58"/>
        <end position="133"/>
    </location>
</feature>
<feature type="region of interest" description="Disordered" evidence="4">
    <location>
        <begin position="529"/>
        <end position="559"/>
    </location>
</feature>
<proteinExistence type="inferred from homology"/>
<keyword evidence="2" id="KW-0175">Coiled coil</keyword>
<keyword evidence="7" id="KW-1185">Reference proteome</keyword>
<evidence type="ECO:0000313" key="7">
    <source>
        <dbReference type="Proteomes" id="UP000515158"/>
    </source>
</evidence>
<feature type="compositionally biased region" description="Low complexity" evidence="4">
    <location>
        <begin position="91"/>
        <end position="102"/>
    </location>
</feature>
<organism evidence="8">
    <name type="scientific">Thrips palmi</name>
    <name type="common">Melon thrips</name>
    <dbReference type="NCBI Taxonomy" id="161013"/>
    <lineage>
        <taxon>Eukaryota</taxon>
        <taxon>Metazoa</taxon>
        <taxon>Ecdysozoa</taxon>
        <taxon>Arthropoda</taxon>
        <taxon>Hexapoda</taxon>
        <taxon>Insecta</taxon>
        <taxon>Pterygota</taxon>
        <taxon>Neoptera</taxon>
        <taxon>Paraneoptera</taxon>
        <taxon>Thysanoptera</taxon>
        <taxon>Terebrantia</taxon>
        <taxon>Thripoidea</taxon>
        <taxon>Thripidae</taxon>
        <taxon>Thrips</taxon>
    </lineage>
</organism>
<dbReference type="KEGG" id="tpal:117654117"/>
<evidence type="ECO:0000256" key="4">
    <source>
        <dbReference type="SAM" id="MobiDB-lite"/>
    </source>
</evidence>
<feature type="compositionally biased region" description="Basic and acidic residues" evidence="4">
    <location>
        <begin position="283"/>
        <end position="300"/>
    </location>
</feature>
<dbReference type="GO" id="GO:0000398">
    <property type="term" value="P:mRNA splicing, via spliceosome"/>
    <property type="evidence" value="ECO:0007669"/>
    <property type="project" value="TreeGrafter"/>
</dbReference>
<feature type="compositionally biased region" description="Low complexity" evidence="4">
    <location>
        <begin position="432"/>
        <end position="442"/>
    </location>
</feature>
<dbReference type="OrthoDB" id="2113965at2759"/>
<dbReference type="SUPFAM" id="SSF54197">
    <property type="entry name" value="HIT-like"/>
    <property type="match status" value="1"/>
</dbReference>
<feature type="compositionally biased region" description="Basic and acidic residues" evidence="4">
    <location>
        <begin position="151"/>
        <end position="165"/>
    </location>
</feature>
<feature type="region of interest" description="Disordered" evidence="4">
    <location>
        <begin position="254"/>
        <end position="463"/>
    </location>
</feature>
<dbReference type="InterPro" id="IPR040194">
    <property type="entry name" value="Cwf19-like"/>
</dbReference>
<feature type="compositionally biased region" description="Basic residues" evidence="4">
    <location>
        <begin position="62"/>
        <end position="88"/>
    </location>
</feature>
<feature type="compositionally biased region" description="Basic and acidic residues" evidence="4">
    <location>
        <begin position="254"/>
        <end position="276"/>
    </location>
</feature>
<feature type="compositionally biased region" description="Basic and acidic residues" evidence="4">
    <location>
        <begin position="550"/>
        <end position="559"/>
    </location>
</feature>
<dbReference type="InterPro" id="IPR036265">
    <property type="entry name" value="HIT-like_sf"/>
</dbReference>
<dbReference type="GO" id="GO:0071014">
    <property type="term" value="C:post-mRNA release spliceosomal complex"/>
    <property type="evidence" value="ECO:0007669"/>
    <property type="project" value="TreeGrafter"/>
</dbReference>